<dbReference type="GO" id="GO:0052906">
    <property type="term" value="F:tRNA (guanine(37)-N1)-methyltransferase activity"/>
    <property type="evidence" value="ECO:0007669"/>
    <property type="project" value="UniProtKB-UniRule"/>
</dbReference>
<dbReference type="GO" id="GO:0005829">
    <property type="term" value="C:cytosol"/>
    <property type="evidence" value="ECO:0007669"/>
    <property type="project" value="TreeGrafter"/>
</dbReference>
<evidence type="ECO:0000256" key="14">
    <source>
        <dbReference type="ARBA" id="ARBA00047783"/>
    </source>
</evidence>
<evidence type="ECO:0000256" key="13">
    <source>
        <dbReference type="ARBA" id="ARBA00033392"/>
    </source>
</evidence>
<dbReference type="AlphaFoldDB" id="A0A2T0B8P7"/>
<accession>A0A2T0B8P7</accession>
<evidence type="ECO:0000256" key="15">
    <source>
        <dbReference type="HAMAP-Rule" id="MF_00605"/>
    </source>
</evidence>
<comment type="subunit">
    <text evidence="4 15 17">Homodimer.</text>
</comment>
<evidence type="ECO:0000256" key="8">
    <source>
        <dbReference type="ARBA" id="ARBA00022603"/>
    </source>
</evidence>
<dbReference type="Pfam" id="PF01746">
    <property type="entry name" value="tRNA_m1G_MT"/>
    <property type="match status" value="1"/>
</dbReference>
<evidence type="ECO:0000256" key="1">
    <source>
        <dbReference type="ARBA" id="ARBA00002634"/>
    </source>
</evidence>
<sequence length="242" mass="27917">MDVRIDILTLFPEMFDIFNYSIIGRAIKKNIIHINTVDIRDFTLDKHRKVDDYPYGGGAGMVMAAQPIVDAIEHVKKNNNGKVIFLGPRGKTFNQEIAKELSKEEHLIFLCGHYEGIDERAYKQIDLEISLGDFVLTGGEMACIPVIDSICRLIPGVLGKSESFMEESFYKGVLEYPQYTRPEDFRGDKVPEVLISGHHENIRKWRRMQSLSITMERRPDLFQRLNLSQEDKKLLKEINKKL</sequence>
<keyword evidence="11 15" id="KW-0819">tRNA processing</keyword>
<evidence type="ECO:0000256" key="4">
    <source>
        <dbReference type="ARBA" id="ARBA00011738"/>
    </source>
</evidence>
<reference evidence="19 20" key="1">
    <citation type="submission" date="2018-03" db="EMBL/GenBank/DDBJ databases">
        <title>Genome sequence of Clostridium liquoris DSM 100320.</title>
        <authorList>
            <person name="Poehlein A."/>
            <person name="Daniel R."/>
        </authorList>
    </citation>
    <scope>NUCLEOTIDE SEQUENCE [LARGE SCALE GENOMIC DNA]</scope>
    <source>
        <strain evidence="19 20">DSM 100320</strain>
    </source>
</reference>
<evidence type="ECO:0000313" key="19">
    <source>
        <dbReference type="EMBL" id="PRR80271.1"/>
    </source>
</evidence>
<evidence type="ECO:0000256" key="10">
    <source>
        <dbReference type="ARBA" id="ARBA00022691"/>
    </source>
</evidence>
<dbReference type="NCBIfam" id="NF000648">
    <property type="entry name" value="PRK00026.1"/>
    <property type="match status" value="1"/>
</dbReference>
<dbReference type="InterPro" id="IPR023148">
    <property type="entry name" value="tRNA_m1G_MeTrfase_C_sf"/>
</dbReference>
<comment type="subcellular location">
    <subcellularLocation>
        <location evidence="2 15 17">Cytoplasm</location>
    </subcellularLocation>
</comment>
<dbReference type="EC" id="2.1.1.228" evidence="5 15"/>
<dbReference type="OrthoDB" id="9807416at2"/>
<dbReference type="FunFam" id="1.10.1270.20:FF:000001">
    <property type="entry name" value="tRNA (guanine-N(1)-)-methyltransferase"/>
    <property type="match status" value="1"/>
</dbReference>
<comment type="function">
    <text evidence="1 15 17">Specifically methylates guanosine-37 in various tRNAs.</text>
</comment>
<dbReference type="PANTHER" id="PTHR46417:SF1">
    <property type="entry name" value="TRNA (GUANINE-N(1)-)-METHYLTRANSFERASE"/>
    <property type="match status" value="1"/>
</dbReference>
<feature type="domain" description="tRNA methyltransferase TRMD/TRM10-type" evidence="18">
    <location>
        <begin position="4"/>
        <end position="223"/>
    </location>
</feature>
<evidence type="ECO:0000313" key="20">
    <source>
        <dbReference type="Proteomes" id="UP000239706"/>
    </source>
</evidence>
<evidence type="ECO:0000256" key="7">
    <source>
        <dbReference type="ARBA" id="ARBA00022490"/>
    </source>
</evidence>
<evidence type="ECO:0000256" key="12">
    <source>
        <dbReference type="ARBA" id="ARBA00029736"/>
    </source>
</evidence>
<keyword evidence="9 15" id="KW-0808">Transferase</keyword>
<protein>
    <recommendedName>
        <fullName evidence="6 15">tRNA (guanine-N(1)-)-methyltransferase</fullName>
        <ecNumber evidence="5 15">2.1.1.228</ecNumber>
    </recommendedName>
    <alternativeName>
        <fullName evidence="12 15">M1G-methyltransferase</fullName>
    </alternativeName>
    <alternativeName>
        <fullName evidence="13 15">tRNA [GM37] methyltransferase</fullName>
    </alternativeName>
</protein>
<evidence type="ECO:0000256" key="9">
    <source>
        <dbReference type="ARBA" id="ARBA00022679"/>
    </source>
</evidence>
<evidence type="ECO:0000256" key="17">
    <source>
        <dbReference type="RuleBase" id="RU003464"/>
    </source>
</evidence>
<dbReference type="InterPro" id="IPR029026">
    <property type="entry name" value="tRNA_m1G_MTases_N"/>
</dbReference>
<dbReference type="InterPro" id="IPR016009">
    <property type="entry name" value="tRNA_MeTrfase_TRMD/TRM10"/>
</dbReference>
<dbReference type="SUPFAM" id="SSF75217">
    <property type="entry name" value="alpha/beta knot"/>
    <property type="match status" value="1"/>
</dbReference>
<evidence type="ECO:0000256" key="5">
    <source>
        <dbReference type="ARBA" id="ARBA00012807"/>
    </source>
</evidence>
<keyword evidence="10 15" id="KW-0949">S-adenosyl-L-methionine</keyword>
<dbReference type="Gene3D" id="3.40.1280.10">
    <property type="match status" value="1"/>
</dbReference>
<proteinExistence type="inferred from homology"/>
<feature type="binding site" evidence="15 16">
    <location>
        <position position="112"/>
    </location>
    <ligand>
        <name>S-adenosyl-L-methionine</name>
        <dbReference type="ChEBI" id="CHEBI:59789"/>
    </ligand>
</feature>
<evidence type="ECO:0000256" key="16">
    <source>
        <dbReference type="PIRSR" id="PIRSR000386-1"/>
    </source>
</evidence>
<dbReference type="NCBIfam" id="TIGR00088">
    <property type="entry name" value="trmD"/>
    <property type="match status" value="1"/>
</dbReference>
<keyword evidence="20" id="KW-1185">Reference proteome</keyword>
<evidence type="ECO:0000256" key="3">
    <source>
        <dbReference type="ARBA" id="ARBA00007630"/>
    </source>
</evidence>
<dbReference type="Gene3D" id="1.10.1270.20">
    <property type="entry name" value="tRNA(m1g37)methyltransferase, domain 2"/>
    <property type="match status" value="1"/>
</dbReference>
<dbReference type="InterPro" id="IPR029028">
    <property type="entry name" value="Alpha/beta_knot_MTases"/>
</dbReference>
<comment type="catalytic activity">
    <reaction evidence="14 15 17">
        <text>guanosine(37) in tRNA + S-adenosyl-L-methionine = N(1)-methylguanosine(37) in tRNA + S-adenosyl-L-homocysteine + H(+)</text>
        <dbReference type="Rhea" id="RHEA:36899"/>
        <dbReference type="Rhea" id="RHEA-COMP:10145"/>
        <dbReference type="Rhea" id="RHEA-COMP:10147"/>
        <dbReference type="ChEBI" id="CHEBI:15378"/>
        <dbReference type="ChEBI" id="CHEBI:57856"/>
        <dbReference type="ChEBI" id="CHEBI:59789"/>
        <dbReference type="ChEBI" id="CHEBI:73542"/>
        <dbReference type="ChEBI" id="CHEBI:74269"/>
        <dbReference type="EC" id="2.1.1.228"/>
    </reaction>
</comment>
<dbReference type="Proteomes" id="UP000239706">
    <property type="component" value="Unassembled WGS sequence"/>
</dbReference>
<gene>
    <name evidence="15 19" type="primary">trmD</name>
    <name evidence="19" type="ORF">CLLI_04390</name>
</gene>
<dbReference type="FunFam" id="3.40.1280.10:FF:000001">
    <property type="entry name" value="tRNA (guanine-N(1)-)-methyltransferase"/>
    <property type="match status" value="1"/>
</dbReference>
<comment type="similarity">
    <text evidence="3 15 17">Belongs to the RNA methyltransferase TrmD family.</text>
</comment>
<dbReference type="PANTHER" id="PTHR46417">
    <property type="entry name" value="TRNA (GUANINE-N(1)-)-METHYLTRANSFERASE"/>
    <property type="match status" value="1"/>
</dbReference>
<feature type="binding site" evidence="15 16">
    <location>
        <begin position="131"/>
        <end position="136"/>
    </location>
    <ligand>
        <name>S-adenosyl-L-methionine</name>
        <dbReference type="ChEBI" id="CHEBI:59789"/>
    </ligand>
</feature>
<evidence type="ECO:0000256" key="6">
    <source>
        <dbReference type="ARBA" id="ARBA00014679"/>
    </source>
</evidence>
<dbReference type="GO" id="GO:0002939">
    <property type="term" value="P:tRNA N1-guanine methylation"/>
    <property type="evidence" value="ECO:0007669"/>
    <property type="project" value="TreeGrafter"/>
</dbReference>
<dbReference type="CDD" id="cd18080">
    <property type="entry name" value="TrmD-like"/>
    <property type="match status" value="1"/>
</dbReference>
<keyword evidence="8 15" id="KW-0489">Methyltransferase</keyword>
<comment type="caution">
    <text evidence="19">The sequence shown here is derived from an EMBL/GenBank/DDBJ whole genome shotgun (WGS) entry which is preliminary data.</text>
</comment>
<evidence type="ECO:0000256" key="2">
    <source>
        <dbReference type="ARBA" id="ARBA00004496"/>
    </source>
</evidence>
<name>A0A2T0B8P7_9CLOT</name>
<dbReference type="InterPro" id="IPR002649">
    <property type="entry name" value="tRNA_m1G_MeTrfase_TrmD"/>
</dbReference>
<dbReference type="PIRSF" id="PIRSF000386">
    <property type="entry name" value="tRNA_mtase"/>
    <property type="match status" value="1"/>
</dbReference>
<dbReference type="EMBL" id="PVXO01000008">
    <property type="protein sequence ID" value="PRR80271.1"/>
    <property type="molecule type" value="Genomic_DNA"/>
</dbReference>
<dbReference type="HAMAP" id="MF_00605">
    <property type="entry name" value="TrmD"/>
    <property type="match status" value="1"/>
</dbReference>
<keyword evidence="7 15" id="KW-0963">Cytoplasm</keyword>
<dbReference type="RefSeq" id="WP_106062621.1">
    <property type="nucleotide sequence ID" value="NZ_PVXO01000008.1"/>
</dbReference>
<organism evidence="19 20">
    <name type="scientific">Clostridium liquoris</name>
    <dbReference type="NCBI Taxonomy" id="1289519"/>
    <lineage>
        <taxon>Bacteria</taxon>
        <taxon>Bacillati</taxon>
        <taxon>Bacillota</taxon>
        <taxon>Clostridia</taxon>
        <taxon>Eubacteriales</taxon>
        <taxon>Clostridiaceae</taxon>
        <taxon>Clostridium</taxon>
    </lineage>
</organism>
<evidence type="ECO:0000256" key="11">
    <source>
        <dbReference type="ARBA" id="ARBA00022694"/>
    </source>
</evidence>
<evidence type="ECO:0000259" key="18">
    <source>
        <dbReference type="Pfam" id="PF01746"/>
    </source>
</evidence>